<accession>A0A917U6U7</accession>
<dbReference type="RefSeq" id="WP_189049364.1">
    <property type="nucleotide sequence ID" value="NZ_BMNB01000037.1"/>
</dbReference>
<feature type="compositionally biased region" description="Basic and acidic residues" evidence="1">
    <location>
        <begin position="44"/>
        <end position="63"/>
    </location>
</feature>
<reference evidence="2" key="1">
    <citation type="journal article" date="2014" name="Int. J. Syst. Evol. Microbiol.">
        <title>Complete genome sequence of Corynebacterium casei LMG S-19264T (=DSM 44701T), isolated from a smear-ripened cheese.</title>
        <authorList>
            <consortium name="US DOE Joint Genome Institute (JGI-PGF)"/>
            <person name="Walter F."/>
            <person name="Albersmeier A."/>
            <person name="Kalinowski J."/>
            <person name="Ruckert C."/>
        </authorList>
    </citation>
    <scope>NUCLEOTIDE SEQUENCE</scope>
    <source>
        <strain evidence="2">CGMCC 4.7312</strain>
    </source>
</reference>
<sequence>MDNGTHNSRCETAQQHVCRCTGCGGSQHGVQGWLDHVGRDHTARQRKREDLEGKLAWTDDHPPRLKPTVHNQKATIDLARVDIADWLAARPTPARLNRDEPYPSPAEQVTALAEEMGRRAWHEIAADLHRATPDTTTVKRELTNHGWCDLFIGLVQTIETTRSAFDSIPGTVKRMIRLSAWQADRPHVTEAVIDLIVDKAWHAFQTAAFTGVPLLDILSSDEALRALRVLAVFICPAPAQHPAVRQHALKPLGDDATKILNDQTEAKLTELFADWQADDGDRQPIE</sequence>
<gene>
    <name evidence="2" type="ORF">GCM10011608_54390</name>
</gene>
<reference evidence="2" key="2">
    <citation type="submission" date="2020-09" db="EMBL/GenBank/DDBJ databases">
        <authorList>
            <person name="Sun Q."/>
            <person name="Zhou Y."/>
        </authorList>
    </citation>
    <scope>NUCLEOTIDE SEQUENCE</scope>
    <source>
        <strain evidence="2">CGMCC 4.7312</strain>
    </source>
</reference>
<proteinExistence type="predicted"/>
<keyword evidence="3" id="KW-1185">Reference proteome</keyword>
<organism evidence="2 3">
    <name type="scientific">Micromonospora sonchi</name>
    <dbReference type="NCBI Taxonomy" id="1763543"/>
    <lineage>
        <taxon>Bacteria</taxon>
        <taxon>Bacillati</taxon>
        <taxon>Actinomycetota</taxon>
        <taxon>Actinomycetes</taxon>
        <taxon>Micromonosporales</taxon>
        <taxon>Micromonosporaceae</taxon>
        <taxon>Micromonospora</taxon>
    </lineage>
</organism>
<evidence type="ECO:0000256" key="1">
    <source>
        <dbReference type="SAM" id="MobiDB-lite"/>
    </source>
</evidence>
<evidence type="ECO:0000313" key="2">
    <source>
        <dbReference type="EMBL" id="GGM62330.1"/>
    </source>
</evidence>
<evidence type="ECO:0000313" key="3">
    <source>
        <dbReference type="Proteomes" id="UP000608890"/>
    </source>
</evidence>
<name>A0A917U6U7_9ACTN</name>
<protein>
    <submittedName>
        <fullName evidence="2">Uncharacterized protein</fullName>
    </submittedName>
</protein>
<comment type="caution">
    <text evidence="2">The sequence shown here is derived from an EMBL/GenBank/DDBJ whole genome shotgun (WGS) entry which is preliminary data.</text>
</comment>
<dbReference type="Proteomes" id="UP000608890">
    <property type="component" value="Unassembled WGS sequence"/>
</dbReference>
<dbReference type="EMBL" id="BMNB01000037">
    <property type="protein sequence ID" value="GGM62330.1"/>
    <property type="molecule type" value="Genomic_DNA"/>
</dbReference>
<feature type="region of interest" description="Disordered" evidence="1">
    <location>
        <begin position="44"/>
        <end position="68"/>
    </location>
</feature>
<dbReference type="AlphaFoldDB" id="A0A917U6U7"/>